<dbReference type="EMBL" id="JAHRIO010080230">
    <property type="protein sequence ID" value="MEQ2184227.1"/>
    <property type="molecule type" value="Genomic_DNA"/>
</dbReference>
<keyword evidence="5" id="KW-0067">ATP-binding</keyword>
<sequence length="164" mass="17830">VLLHFLFCLKEPVLFGSSILENIRFGKPDATDAEVISAAKQANAHRFITSFPDGYNTMVGERGVTLSGGQKQRIAIARALIKNPSILVLDEATSALDAESERVVQEALDRATKGRTVLIIAHRLSTIQGADLICVMSNGRIVEVRMWRSAGTPIKCLGLLSRTL</sequence>
<keyword evidence="6" id="KW-1185">Reference proteome</keyword>
<dbReference type="Gene3D" id="3.40.50.300">
    <property type="entry name" value="P-loop containing nucleotide triphosphate hydrolases"/>
    <property type="match status" value="1"/>
</dbReference>
<keyword evidence="3" id="KW-0406">Ion transport</keyword>
<comment type="similarity">
    <text evidence="1">Belongs to the ABC transporter superfamily. ABCB family. Multidrug resistance exporter (TC 3.A.1.201) subfamily.</text>
</comment>
<evidence type="ECO:0000313" key="6">
    <source>
        <dbReference type="Proteomes" id="UP001476798"/>
    </source>
</evidence>
<keyword evidence="5" id="KW-0547">Nucleotide-binding</keyword>
<proteinExistence type="inferred from homology"/>
<dbReference type="SUPFAM" id="SSF52540">
    <property type="entry name" value="P-loop containing nucleoside triphosphate hydrolases"/>
    <property type="match status" value="1"/>
</dbReference>
<dbReference type="PROSITE" id="PS00211">
    <property type="entry name" value="ABC_TRANSPORTER_1"/>
    <property type="match status" value="1"/>
</dbReference>
<dbReference type="PANTHER" id="PTHR43394:SF17">
    <property type="entry name" value="MITOCHONDRIAL POTASSIUM CHANNEL ATP-BINDING SUBUNIT"/>
    <property type="match status" value="1"/>
</dbReference>
<protein>
    <submittedName>
        <fullName evidence="5">ATP-binding cassette, sub-B (MDR TAP), member 8</fullName>
    </submittedName>
</protein>
<gene>
    <name evidence="5" type="primary">ABCB8</name>
    <name evidence="5" type="ORF">GOODEAATRI_005767</name>
</gene>
<keyword evidence="2" id="KW-0813">Transport</keyword>
<dbReference type="GO" id="GO:0005524">
    <property type="term" value="F:ATP binding"/>
    <property type="evidence" value="ECO:0007669"/>
    <property type="project" value="UniProtKB-KW"/>
</dbReference>
<dbReference type="InterPro" id="IPR027417">
    <property type="entry name" value="P-loop_NTPase"/>
</dbReference>
<reference evidence="5 6" key="1">
    <citation type="submission" date="2021-06" db="EMBL/GenBank/DDBJ databases">
        <authorList>
            <person name="Palmer J.M."/>
        </authorList>
    </citation>
    <scope>NUCLEOTIDE SEQUENCE [LARGE SCALE GENOMIC DNA]</scope>
    <source>
        <strain evidence="5 6">GA_2019</strain>
        <tissue evidence="5">Muscle</tissue>
    </source>
</reference>
<evidence type="ECO:0000259" key="4">
    <source>
        <dbReference type="Pfam" id="PF00005"/>
    </source>
</evidence>
<feature type="non-terminal residue" evidence="5">
    <location>
        <position position="1"/>
    </location>
</feature>
<dbReference type="InterPro" id="IPR003439">
    <property type="entry name" value="ABC_transporter-like_ATP-bd"/>
</dbReference>
<evidence type="ECO:0000256" key="3">
    <source>
        <dbReference type="ARBA" id="ARBA00023065"/>
    </source>
</evidence>
<dbReference type="InterPro" id="IPR017871">
    <property type="entry name" value="ABC_transporter-like_CS"/>
</dbReference>
<dbReference type="InterPro" id="IPR039421">
    <property type="entry name" value="Type_1_exporter"/>
</dbReference>
<dbReference type="Pfam" id="PF00005">
    <property type="entry name" value="ABC_tran"/>
    <property type="match status" value="1"/>
</dbReference>
<name>A0ABV0PLJ6_9TELE</name>
<evidence type="ECO:0000313" key="5">
    <source>
        <dbReference type="EMBL" id="MEQ2184227.1"/>
    </source>
</evidence>
<comment type="caution">
    <text evidence="5">The sequence shown here is derived from an EMBL/GenBank/DDBJ whole genome shotgun (WGS) entry which is preliminary data.</text>
</comment>
<evidence type="ECO:0000256" key="1">
    <source>
        <dbReference type="ARBA" id="ARBA00007577"/>
    </source>
</evidence>
<organism evidence="5 6">
    <name type="scientific">Goodea atripinnis</name>
    <dbReference type="NCBI Taxonomy" id="208336"/>
    <lineage>
        <taxon>Eukaryota</taxon>
        <taxon>Metazoa</taxon>
        <taxon>Chordata</taxon>
        <taxon>Craniata</taxon>
        <taxon>Vertebrata</taxon>
        <taxon>Euteleostomi</taxon>
        <taxon>Actinopterygii</taxon>
        <taxon>Neopterygii</taxon>
        <taxon>Teleostei</taxon>
        <taxon>Neoteleostei</taxon>
        <taxon>Acanthomorphata</taxon>
        <taxon>Ovalentaria</taxon>
        <taxon>Atherinomorphae</taxon>
        <taxon>Cyprinodontiformes</taxon>
        <taxon>Goodeidae</taxon>
        <taxon>Goodea</taxon>
    </lineage>
</organism>
<dbReference type="Proteomes" id="UP001476798">
    <property type="component" value="Unassembled WGS sequence"/>
</dbReference>
<dbReference type="PANTHER" id="PTHR43394">
    <property type="entry name" value="ATP-DEPENDENT PERMEASE MDL1, MITOCHONDRIAL"/>
    <property type="match status" value="1"/>
</dbReference>
<evidence type="ECO:0000256" key="2">
    <source>
        <dbReference type="ARBA" id="ARBA00022448"/>
    </source>
</evidence>
<accession>A0ABV0PLJ6</accession>
<feature type="domain" description="ABC transporter" evidence="4">
    <location>
        <begin position="19"/>
        <end position="94"/>
    </location>
</feature>